<dbReference type="Proteomes" id="UP001596495">
    <property type="component" value="Unassembled WGS sequence"/>
</dbReference>
<evidence type="ECO:0000256" key="1">
    <source>
        <dbReference type="ARBA" id="ARBA00022763"/>
    </source>
</evidence>
<protein>
    <submittedName>
        <fullName evidence="2">DNA polymerase Y family protein</fullName>
    </submittedName>
</protein>
<organism evidence="2 3">
    <name type="scientific">Hydrogenophaga bisanensis</name>
    <dbReference type="NCBI Taxonomy" id="439611"/>
    <lineage>
        <taxon>Bacteria</taxon>
        <taxon>Pseudomonadati</taxon>
        <taxon>Pseudomonadota</taxon>
        <taxon>Betaproteobacteria</taxon>
        <taxon>Burkholderiales</taxon>
        <taxon>Comamonadaceae</taxon>
        <taxon>Hydrogenophaga</taxon>
    </lineage>
</organism>
<proteinExistence type="predicted"/>
<dbReference type="InterPro" id="IPR050356">
    <property type="entry name" value="SulA_CellDiv_inhibitor"/>
</dbReference>
<evidence type="ECO:0000313" key="2">
    <source>
        <dbReference type="EMBL" id="MFC7434757.1"/>
    </source>
</evidence>
<gene>
    <name evidence="2" type="ORF">ACFQNJ_09560</name>
</gene>
<dbReference type="InterPro" id="IPR043502">
    <property type="entry name" value="DNA/RNA_pol_sf"/>
</dbReference>
<dbReference type="PANTHER" id="PTHR35369:SF2">
    <property type="entry name" value="BLR3025 PROTEIN"/>
    <property type="match status" value="1"/>
</dbReference>
<reference evidence="3" key="1">
    <citation type="journal article" date="2019" name="Int. J. Syst. Evol. Microbiol.">
        <title>The Global Catalogue of Microorganisms (GCM) 10K type strain sequencing project: providing services to taxonomists for standard genome sequencing and annotation.</title>
        <authorList>
            <consortium name="The Broad Institute Genomics Platform"/>
            <consortium name="The Broad Institute Genome Sequencing Center for Infectious Disease"/>
            <person name="Wu L."/>
            <person name="Ma J."/>
        </authorList>
    </citation>
    <scope>NUCLEOTIDE SEQUENCE [LARGE SCALE GENOMIC DNA]</scope>
    <source>
        <strain evidence="3">CCUG 54518</strain>
    </source>
</reference>
<sequence>MLWSALKLPSPDEPLPSTDAVRQALAVWALQFTPRVAIAEEAVLLEVGGSLRLFGGRLALRERLWPGAQELGATALAWAPNALAALALAHAGVEDGLGEPLAALLDPLPLTVLSALRAHRMTLSHIGCRTLGDVRRLPRAGLARRFDAALLRALDQAYGHAPQTHSWVVLPERFDARLELPHRVDEAAAMLFGARRLLLQLAAWLAARHLGTTAFTLHWAHDAMRSRGAGEGGQLTVRTAEPTRAVDHLSRLLAEHLSQVTLAAPVGDLRLTADEVRSLPQLSVSWLPDDAQGQEPLAHVLERLSARLGEARVLRPRLCADHRPEYAARWQPVGQPLPSGARTVPPPAWPQPSLLLEQPLRLPVIAHRPQHQGELQLLLGPQRVEGGWWDRDEASGQTRHAARDYWIARSAKTGLLWVFQTRLADEPAWYLHGFFA</sequence>
<dbReference type="SUPFAM" id="SSF56672">
    <property type="entry name" value="DNA/RNA polymerases"/>
    <property type="match status" value="1"/>
</dbReference>
<comment type="caution">
    <text evidence="2">The sequence shown here is derived from an EMBL/GenBank/DDBJ whole genome shotgun (WGS) entry which is preliminary data.</text>
</comment>
<dbReference type="PANTHER" id="PTHR35369">
    <property type="entry name" value="BLR3025 PROTEIN-RELATED"/>
    <property type="match status" value="1"/>
</dbReference>
<evidence type="ECO:0000313" key="3">
    <source>
        <dbReference type="Proteomes" id="UP001596495"/>
    </source>
</evidence>
<dbReference type="EMBL" id="JBHTBX010000005">
    <property type="protein sequence ID" value="MFC7434757.1"/>
    <property type="molecule type" value="Genomic_DNA"/>
</dbReference>
<dbReference type="RefSeq" id="WP_382256479.1">
    <property type="nucleotide sequence ID" value="NZ_JBHTBX010000005.1"/>
</dbReference>
<name>A0ABW2R9J9_9BURK</name>
<accession>A0ABW2R9J9</accession>
<keyword evidence="1" id="KW-0227">DNA damage</keyword>
<keyword evidence="3" id="KW-1185">Reference proteome</keyword>